<dbReference type="AlphaFoldDB" id="A0A1B8Y8X6"/>
<accession>A0A1B8Y8X6</accession>
<sequence length="55" mass="6049">MIIMKQRIRHRSLNGICNGHSIGTHSNQSAVRCSAMNSASIIITFPHCRTSSNPL</sequence>
<protein>
    <submittedName>
        <fullName evidence="1">Uncharacterized protein</fullName>
    </submittedName>
</protein>
<organism evidence="1">
    <name type="scientific">Xenopus tropicalis</name>
    <name type="common">Western clawed frog</name>
    <name type="synonym">Silurana tropicalis</name>
    <dbReference type="NCBI Taxonomy" id="8364"/>
    <lineage>
        <taxon>Eukaryota</taxon>
        <taxon>Metazoa</taxon>
        <taxon>Chordata</taxon>
        <taxon>Craniata</taxon>
        <taxon>Vertebrata</taxon>
        <taxon>Euteleostomi</taxon>
        <taxon>Amphibia</taxon>
        <taxon>Batrachia</taxon>
        <taxon>Anura</taxon>
        <taxon>Pipoidea</taxon>
        <taxon>Pipidae</taxon>
        <taxon>Xenopodinae</taxon>
        <taxon>Xenopus</taxon>
        <taxon>Silurana</taxon>
    </lineage>
</organism>
<dbReference type="EMBL" id="KV460378">
    <property type="protein sequence ID" value="OCA19449.1"/>
    <property type="molecule type" value="Genomic_DNA"/>
</dbReference>
<reference evidence="1" key="3">
    <citation type="submission" date="2016-05" db="EMBL/GenBank/DDBJ databases">
        <title>WGS assembly of Xenopus tropicalis.</title>
        <authorList>
            <person name="Sessions A."/>
            <person name="Jenkins J."/>
            <person name="Mitros T."/>
            <person name="Lyons J.T."/>
            <person name="Dichmann D.S."/>
            <person name="Robert J."/>
            <person name="Harland R.M."/>
            <person name="Rokhsar D.S."/>
        </authorList>
    </citation>
    <scope>NUCLEOTIDE SEQUENCE</scope>
    <source>
        <strain evidence="1">Nigerian</strain>
    </source>
</reference>
<name>A0A1B8Y8X6_XENTR</name>
<evidence type="ECO:0000313" key="1">
    <source>
        <dbReference type="EMBL" id="OCA19449.1"/>
    </source>
</evidence>
<gene>
    <name evidence="1" type="ORF">XENTR_v90028978mg</name>
</gene>
<reference evidence="1" key="2">
    <citation type="journal article" date="2010" name="Science">
        <title>The genome of the Western clawed frog Xenopus tropicalis.</title>
        <authorList>
            <person name="Hellsten U."/>
            <person name="Harland R.M."/>
            <person name="Gilchrist M.J."/>
            <person name="Hendrix D."/>
            <person name="Jurka J."/>
            <person name="Kapitonov V."/>
            <person name="Ovcharenko I."/>
            <person name="Putnam N.H."/>
            <person name="Shu S."/>
            <person name="Taher L."/>
            <person name="Blitz I.L."/>
            <person name="Blumberg B."/>
            <person name="Dichmann D.S."/>
            <person name="Dubchak I."/>
            <person name="Amaya E."/>
            <person name="Detter J.C."/>
            <person name="Fletcher R."/>
            <person name="Gerhard D.S."/>
            <person name="Goodstein D."/>
            <person name="Graves T."/>
            <person name="Grigoriev I.V."/>
            <person name="Grimwood J."/>
            <person name="Kawashima T."/>
            <person name="Lindquist E."/>
            <person name="Lucas S.M."/>
            <person name="Mead P.E."/>
            <person name="Mitros T."/>
            <person name="Ogino H."/>
            <person name="Ohta Y."/>
            <person name="Poliakov A.V."/>
            <person name="Pollet N."/>
            <person name="Robert J."/>
            <person name="Salamov A."/>
            <person name="Sater A.K."/>
            <person name="Schmutz J."/>
            <person name="Terry A."/>
            <person name="Vize P.D."/>
            <person name="Warren W.C."/>
            <person name="Wells D."/>
            <person name="Wills A."/>
            <person name="Wilson R.K."/>
            <person name="Zimmerman L.B."/>
            <person name="Zorn A.M."/>
            <person name="Grainger R."/>
            <person name="Grammer T."/>
            <person name="Khokha M.K."/>
            <person name="Richardson P.M."/>
            <person name="Rokhsar D.S."/>
        </authorList>
    </citation>
    <scope>NUCLEOTIDE SEQUENCE [LARGE SCALE GENOMIC DNA]</scope>
    <source>
        <strain evidence="1">Nigerian</strain>
    </source>
</reference>
<proteinExistence type="predicted"/>
<reference evidence="1" key="1">
    <citation type="submission" date="2009-11" db="EMBL/GenBank/DDBJ databases">
        <authorList>
            <consortium name="US DOE Joint Genome Institute (JGI-PGF)"/>
            <person name="Ottilar R."/>
            <person name="Schmutz J."/>
            <person name="Salamov A."/>
            <person name="Cheng J.F."/>
            <person name="Lucas S."/>
            <person name="Pitluck S."/>
            <person name="Gundlach H."/>
            <person name="Guo Y."/>
            <person name="Haberer G."/>
            <person name="Nasrallah J."/>
            <person name="Mayer K.F.X."/>
            <person name="van de Peer Y."/>
            <person name="Weigel D."/>
            <person name="Grigoriev I.V."/>
        </authorList>
    </citation>
    <scope>NUCLEOTIDE SEQUENCE</scope>
    <source>
        <strain evidence="1">Nigerian</strain>
    </source>
</reference>